<dbReference type="GO" id="GO:0009401">
    <property type="term" value="P:phosphoenolpyruvate-dependent sugar phosphotransferase system"/>
    <property type="evidence" value="ECO:0007669"/>
    <property type="project" value="UniProtKB-KW"/>
</dbReference>
<dbReference type="Proteomes" id="UP000292298">
    <property type="component" value="Unassembled WGS sequence"/>
</dbReference>
<dbReference type="PROSITE" id="PS51350">
    <property type="entry name" value="PTS_HPR_DOM"/>
    <property type="match status" value="1"/>
</dbReference>
<evidence type="ECO:0000313" key="7">
    <source>
        <dbReference type="Proteomes" id="UP000292298"/>
    </source>
</evidence>
<evidence type="ECO:0000256" key="2">
    <source>
        <dbReference type="ARBA" id="ARBA00010736"/>
    </source>
</evidence>
<dbReference type="AlphaFoldDB" id="A0A4V2GIV4"/>
<dbReference type="InterPro" id="IPR001020">
    <property type="entry name" value="PTS_HPr_His_P_site"/>
</dbReference>
<feature type="domain" description="HPr" evidence="5">
    <location>
        <begin position="7"/>
        <end position="94"/>
    </location>
</feature>
<dbReference type="InterPro" id="IPR035895">
    <property type="entry name" value="HPr-like_sf"/>
</dbReference>
<gene>
    <name evidence="6" type="ORF">EV698_0107</name>
</gene>
<dbReference type="InterPro" id="IPR000032">
    <property type="entry name" value="HPr-like"/>
</dbReference>
<comment type="caution">
    <text evidence="6">The sequence shown here is derived from an EMBL/GenBank/DDBJ whole genome shotgun (WGS) entry which is preliminary data.</text>
</comment>
<evidence type="ECO:0000256" key="4">
    <source>
        <dbReference type="ARBA" id="ARBA00022683"/>
    </source>
</evidence>
<keyword evidence="4" id="KW-0598">Phosphotransferase system</keyword>
<dbReference type="GO" id="GO:0005737">
    <property type="term" value="C:cytoplasm"/>
    <property type="evidence" value="ECO:0007669"/>
    <property type="project" value="UniProtKB-SubCell"/>
</dbReference>
<dbReference type="SUPFAM" id="SSF55594">
    <property type="entry name" value="HPr-like"/>
    <property type="match status" value="1"/>
</dbReference>
<accession>A0A4V2GIV4</accession>
<dbReference type="EMBL" id="SHLI01000001">
    <property type="protein sequence ID" value="RZU97875.1"/>
    <property type="molecule type" value="Genomic_DNA"/>
</dbReference>
<comment type="subcellular location">
    <subcellularLocation>
        <location evidence="1">Cytoplasm</location>
    </subcellularLocation>
</comment>
<dbReference type="PANTHER" id="PTHR33705">
    <property type="entry name" value="PHOSPHOCARRIER PROTEIN HPR"/>
    <property type="match status" value="1"/>
</dbReference>
<organism evidence="6 7">
    <name type="scientific">Spiribacter vilamensis</name>
    <dbReference type="NCBI Taxonomy" id="531306"/>
    <lineage>
        <taxon>Bacteria</taxon>
        <taxon>Pseudomonadati</taxon>
        <taxon>Pseudomonadota</taxon>
        <taxon>Gammaproteobacteria</taxon>
        <taxon>Chromatiales</taxon>
        <taxon>Ectothiorhodospiraceae</taxon>
        <taxon>Spiribacter</taxon>
    </lineage>
</organism>
<dbReference type="Pfam" id="PF00381">
    <property type="entry name" value="PTS-HPr"/>
    <property type="match status" value="1"/>
</dbReference>
<dbReference type="PROSITE" id="PS00369">
    <property type="entry name" value="PTS_HPR_HIS"/>
    <property type="match status" value="1"/>
</dbReference>
<dbReference type="InterPro" id="IPR050399">
    <property type="entry name" value="HPr"/>
</dbReference>
<protein>
    <submittedName>
        <fullName evidence="6">Phosphocarrier protein</fullName>
    </submittedName>
</protein>
<evidence type="ECO:0000313" key="6">
    <source>
        <dbReference type="EMBL" id="RZU97875.1"/>
    </source>
</evidence>
<dbReference type="NCBIfam" id="TIGR01003">
    <property type="entry name" value="PTS_HPr_family"/>
    <property type="match status" value="1"/>
</dbReference>
<dbReference type="PRINTS" id="PR00107">
    <property type="entry name" value="PHOSPHOCPHPR"/>
</dbReference>
<dbReference type="CDD" id="cd00367">
    <property type="entry name" value="PTS-HPr_like"/>
    <property type="match status" value="1"/>
</dbReference>
<evidence type="ECO:0000259" key="5">
    <source>
        <dbReference type="PROSITE" id="PS51350"/>
    </source>
</evidence>
<name>A0A4V2GIV4_9GAMM</name>
<dbReference type="RefSeq" id="WP_420853011.1">
    <property type="nucleotide sequence ID" value="NZ_SHLI01000001.1"/>
</dbReference>
<comment type="similarity">
    <text evidence="2">Belongs to the HPr family.</text>
</comment>
<dbReference type="Gene3D" id="3.30.1340.10">
    <property type="entry name" value="HPr-like"/>
    <property type="match status" value="1"/>
</dbReference>
<evidence type="ECO:0000256" key="3">
    <source>
        <dbReference type="ARBA" id="ARBA00022490"/>
    </source>
</evidence>
<evidence type="ECO:0000256" key="1">
    <source>
        <dbReference type="ARBA" id="ARBA00004496"/>
    </source>
</evidence>
<sequence length="95" mass="9815">MASDDSIRRCQVQIVNRLGLHARAAARFATLAGEYTAAVTVHFSGHSANGKSIMGLMMLAAGQGSELELVAEGPDAEQAIAGIRALVADGFGETD</sequence>
<keyword evidence="7" id="KW-1185">Reference proteome</keyword>
<proteinExistence type="inferred from homology"/>
<reference evidence="6 7" key="1">
    <citation type="submission" date="2019-02" db="EMBL/GenBank/DDBJ databases">
        <title>Genomic Encyclopedia of Type Strains, Phase IV (KMG-IV): sequencing the most valuable type-strain genomes for metagenomic binning, comparative biology and taxonomic classification.</title>
        <authorList>
            <person name="Goeker M."/>
        </authorList>
    </citation>
    <scope>NUCLEOTIDE SEQUENCE [LARGE SCALE GENOMIC DNA]</scope>
    <source>
        <strain evidence="6 7">DSM 21056</strain>
    </source>
</reference>
<keyword evidence="3" id="KW-0963">Cytoplasm</keyword>
<dbReference type="PANTHER" id="PTHR33705:SF2">
    <property type="entry name" value="PHOSPHOCARRIER PROTEIN NPR"/>
    <property type="match status" value="1"/>
</dbReference>